<feature type="transmembrane region" description="Helical" evidence="1">
    <location>
        <begin position="284"/>
        <end position="306"/>
    </location>
</feature>
<gene>
    <name evidence="2" type="ORF">SRB5_12580</name>
</gene>
<evidence type="ECO:0000313" key="3">
    <source>
        <dbReference type="Proteomes" id="UP000466345"/>
    </source>
</evidence>
<feature type="transmembrane region" description="Helical" evidence="1">
    <location>
        <begin position="339"/>
        <end position="356"/>
    </location>
</feature>
<dbReference type="GO" id="GO:0006629">
    <property type="term" value="P:lipid metabolic process"/>
    <property type="evidence" value="ECO:0007669"/>
    <property type="project" value="InterPro"/>
</dbReference>
<organism evidence="2 3">
    <name type="scientific">Streptomyces smaragdinus</name>
    <dbReference type="NCBI Taxonomy" id="2585196"/>
    <lineage>
        <taxon>Bacteria</taxon>
        <taxon>Bacillati</taxon>
        <taxon>Actinomycetota</taxon>
        <taxon>Actinomycetes</taxon>
        <taxon>Kitasatosporales</taxon>
        <taxon>Streptomycetaceae</taxon>
        <taxon>Streptomyces</taxon>
    </lineage>
</organism>
<dbReference type="PANTHER" id="PTHR13593:SF140">
    <property type="entry name" value="PLC-LIKE PHOSPHODIESTERASE"/>
    <property type="match status" value="1"/>
</dbReference>
<feature type="transmembrane region" description="Helical" evidence="1">
    <location>
        <begin position="249"/>
        <end position="272"/>
    </location>
</feature>
<proteinExistence type="predicted"/>
<dbReference type="Gene3D" id="3.20.20.190">
    <property type="entry name" value="Phosphatidylinositol (PI) phosphodiesterase"/>
    <property type="match status" value="1"/>
</dbReference>
<dbReference type="InterPro" id="IPR051057">
    <property type="entry name" value="PI-PLC_domain"/>
</dbReference>
<keyword evidence="1" id="KW-0812">Transmembrane</keyword>
<accession>A0A7K0CEF0</accession>
<keyword evidence="1" id="KW-0472">Membrane</keyword>
<dbReference type="PANTHER" id="PTHR13593">
    <property type="match status" value="1"/>
</dbReference>
<dbReference type="InterPro" id="IPR017946">
    <property type="entry name" value="PLC-like_Pdiesterase_TIM-brl"/>
</dbReference>
<keyword evidence="1" id="KW-1133">Transmembrane helix</keyword>
<reference evidence="2 3" key="1">
    <citation type="submission" date="2019-10" db="EMBL/GenBank/DDBJ databases">
        <title>Streptomyces smaragdinus sp. nov. and Streptomyces fabii sp. nov., isolated from the gut of fungus growing-termite Macrotermes natalensis.</title>
        <authorList>
            <person name="Schwitalla J."/>
            <person name="Benndorf R."/>
            <person name="Martin K."/>
            <person name="De Beer W."/>
            <person name="Kaster A.-K."/>
            <person name="Vollmers J."/>
            <person name="Poulsen M."/>
            <person name="Beemelmanns C."/>
        </authorList>
    </citation>
    <scope>NUCLEOTIDE SEQUENCE [LARGE SCALE GENOMIC DNA]</scope>
    <source>
        <strain evidence="2 3">RB5</strain>
    </source>
</reference>
<dbReference type="AlphaFoldDB" id="A0A7K0CEF0"/>
<dbReference type="Pfam" id="PF26146">
    <property type="entry name" value="PI-PLC_X"/>
    <property type="match status" value="1"/>
</dbReference>
<evidence type="ECO:0000256" key="1">
    <source>
        <dbReference type="SAM" id="Phobius"/>
    </source>
</evidence>
<protein>
    <submittedName>
        <fullName evidence="2">Uncharacterized protein</fullName>
    </submittedName>
</protein>
<dbReference type="EMBL" id="WEGJ01000003">
    <property type="protein sequence ID" value="MQY11144.1"/>
    <property type="molecule type" value="Genomic_DNA"/>
</dbReference>
<name>A0A7K0CEF0_9ACTN</name>
<dbReference type="OrthoDB" id="5240859at2"/>
<dbReference type="SUPFAM" id="SSF51695">
    <property type="entry name" value="PLC-like phosphodiesterases"/>
    <property type="match status" value="1"/>
</dbReference>
<dbReference type="GO" id="GO:0008081">
    <property type="term" value="F:phosphoric diester hydrolase activity"/>
    <property type="evidence" value="ECO:0007669"/>
    <property type="project" value="InterPro"/>
</dbReference>
<dbReference type="RefSeq" id="WP_153450468.1">
    <property type="nucleotide sequence ID" value="NZ_WEGJ01000003.1"/>
</dbReference>
<keyword evidence="3" id="KW-1185">Reference proteome</keyword>
<evidence type="ECO:0000313" key="2">
    <source>
        <dbReference type="EMBL" id="MQY11144.1"/>
    </source>
</evidence>
<dbReference type="Proteomes" id="UP000466345">
    <property type="component" value="Unassembled WGS sequence"/>
</dbReference>
<comment type="caution">
    <text evidence="2">The sequence shown here is derived from an EMBL/GenBank/DDBJ whole genome shotgun (WGS) entry which is preliminary data.</text>
</comment>
<sequence length="682" mass="71535">MGGGRRAVDGVAAVLLFALTVLAFARLTFADPASYTRALRAVDGYDRAYDEILTDPVVRAELRAGALGIPLRSDVVIDNLPLLVPRPALEAAGDRAATALTSYLTGRTGSVSRQELLRPLAHSAQAAGERQLTALRADAEPRTAERLDELARDLKEVPAEQWRSGDASAALRPPLNAFVTDTWDPRTAARINGVLDPLLQVLGGSGSPSDDGAKPPSPSAPLLAAAPAARVAAPASAGPTVGFGYLRPVLIVAGSGPAFIAVLLVTAAVGLLAVRSSAAPVRTAATVCAGAAVLASGAGLLAWALLPAPAEPAPGLPPSVGALLADVTARLYAAAAERWALAVVALTAAAVLLPTLHRRSRRRSLAAGTLVAAQLALLPAVPPTAAAAGPLCDGSAELCDRPYDRVVQIGAHNAMATVADGFLNAHHDQTITGQLDRGVRALLLDTHYWETGETLLPPGLGLRGPTRDTLVRAVDDVVTARRGTWLCHGPCRLGASGLTAQLRAIGRWLDAHPRDVVTLIVQDGITPAATERAFREAGLTRLLARPPADPTGPWPTLGTMIRRGQRLVVFAEQADGPMPWYPNLYRYATETPYQIADPEQLDCAPNRGGAGHAKRIFLLNHFVTRDRSADRAAAARINQPEFIVGRARLCARLRGRLPTVIAVNHVQLGDAVEAARRLNRVS</sequence>